<organism evidence="1">
    <name type="scientific">Candidatus Kentrum sp. LPFa</name>
    <dbReference type="NCBI Taxonomy" id="2126335"/>
    <lineage>
        <taxon>Bacteria</taxon>
        <taxon>Pseudomonadati</taxon>
        <taxon>Pseudomonadota</taxon>
        <taxon>Gammaproteobacteria</taxon>
        <taxon>Candidatus Kentrum</taxon>
    </lineage>
</organism>
<name>A0A450VZQ1_9GAMM</name>
<accession>A0A450VZQ1</accession>
<sequence>MISRSALQMDQILTALYYAGLRFIGLRRSLARHTKHLFFFTNTESCFVGSRRSFASVMEQPSRSHLEFALCIENTDCDDLEKGKVYPVFPDDSAARDGYLRIVDASGEDYLYPETCFVPLTLPPRARDALRSMPNAVCPPLGRGCTRTSEALP</sequence>
<dbReference type="AlphaFoldDB" id="A0A450VZQ1"/>
<reference evidence="1" key="1">
    <citation type="submission" date="2019-02" db="EMBL/GenBank/DDBJ databases">
        <authorList>
            <person name="Gruber-Vodicka R. H."/>
            <person name="Seah K. B. B."/>
        </authorList>
    </citation>
    <scope>NUCLEOTIDE SEQUENCE</scope>
    <source>
        <strain evidence="1">BECK_S313</strain>
    </source>
</reference>
<dbReference type="EMBL" id="CAADFK010000014">
    <property type="protein sequence ID" value="VFK10288.1"/>
    <property type="molecule type" value="Genomic_DNA"/>
</dbReference>
<protein>
    <submittedName>
        <fullName evidence="1">Uncharacterized protein</fullName>
    </submittedName>
</protein>
<gene>
    <name evidence="1" type="ORF">BECKLPF1236B_GA0070989_101412</name>
</gene>
<evidence type="ECO:0000313" key="1">
    <source>
        <dbReference type="EMBL" id="VFK10288.1"/>
    </source>
</evidence>
<proteinExistence type="predicted"/>